<sequence>MHQEAAERRQIALSYHAAMSLFETIENTVRALTLYVSAGVEGIAGIVVALGILEATLRAGHAFLRSSRLESADTLVLRLRLGRWLAIALEFLLAADILRTAVAPTWNDIGQLAAIATIRTLLNYFLEREIESGERQAKSATA</sequence>
<evidence type="ECO:0000313" key="2">
    <source>
        <dbReference type="EMBL" id="PYE55233.1"/>
    </source>
</evidence>
<name>A0A318SQR9_9DEIO</name>
<protein>
    <submittedName>
        <fullName evidence="2">Putative membrane protein</fullName>
    </submittedName>
</protein>
<keyword evidence="1" id="KW-0472">Membrane</keyword>
<evidence type="ECO:0000313" key="3">
    <source>
        <dbReference type="Proteomes" id="UP000248326"/>
    </source>
</evidence>
<dbReference type="PANTHER" id="PTHR38468">
    <property type="entry name" value="SLL0939 PROTEIN"/>
    <property type="match status" value="1"/>
</dbReference>
<organism evidence="2 3">
    <name type="scientific">Deinococcus yavapaiensis KR-236</name>
    <dbReference type="NCBI Taxonomy" id="694435"/>
    <lineage>
        <taxon>Bacteria</taxon>
        <taxon>Thermotogati</taxon>
        <taxon>Deinococcota</taxon>
        <taxon>Deinococci</taxon>
        <taxon>Deinococcales</taxon>
        <taxon>Deinococcaceae</taxon>
        <taxon>Deinococcus</taxon>
    </lineage>
</organism>
<comment type="caution">
    <text evidence="2">The sequence shown here is derived from an EMBL/GenBank/DDBJ whole genome shotgun (WGS) entry which is preliminary data.</text>
</comment>
<dbReference type="InterPro" id="IPR012427">
    <property type="entry name" value="DUF1622"/>
</dbReference>
<dbReference type="AlphaFoldDB" id="A0A318SQR9"/>
<dbReference type="Pfam" id="PF07784">
    <property type="entry name" value="DUF1622"/>
    <property type="match status" value="1"/>
</dbReference>
<keyword evidence="1" id="KW-1133">Transmembrane helix</keyword>
<keyword evidence="3" id="KW-1185">Reference proteome</keyword>
<feature type="transmembrane region" description="Helical" evidence="1">
    <location>
        <begin position="42"/>
        <end position="64"/>
    </location>
</feature>
<gene>
    <name evidence="2" type="ORF">DES52_10363</name>
</gene>
<proteinExistence type="predicted"/>
<keyword evidence="1" id="KW-0812">Transmembrane</keyword>
<evidence type="ECO:0000256" key="1">
    <source>
        <dbReference type="SAM" id="Phobius"/>
    </source>
</evidence>
<dbReference type="PANTHER" id="PTHR38468:SF1">
    <property type="entry name" value="SLL0939 PROTEIN"/>
    <property type="match status" value="1"/>
</dbReference>
<reference evidence="2 3" key="1">
    <citation type="submission" date="2018-06" db="EMBL/GenBank/DDBJ databases">
        <title>Genomic Encyclopedia of Type Strains, Phase IV (KMG-IV): sequencing the most valuable type-strain genomes for metagenomic binning, comparative biology and taxonomic classification.</title>
        <authorList>
            <person name="Goeker M."/>
        </authorList>
    </citation>
    <scope>NUCLEOTIDE SEQUENCE [LARGE SCALE GENOMIC DNA]</scope>
    <source>
        <strain evidence="2 3">DSM 18048</strain>
    </source>
</reference>
<dbReference type="EMBL" id="QJSX01000003">
    <property type="protein sequence ID" value="PYE55233.1"/>
    <property type="molecule type" value="Genomic_DNA"/>
</dbReference>
<dbReference type="Proteomes" id="UP000248326">
    <property type="component" value="Unassembled WGS sequence"/>
</dbReference>
<accession>A0A318SQR9</accession>